<dbReference type="InterPro" id="IPR053267">
    <property type="entry name" value="Verrucosidin_biosynth-assoc"/>
</dbReference>
<evidence type="ECO:0000313" key="3">
    <source>
        <dbReference type="Proteomes" id="UP000031192"/>
    </source>
</evidence>
<feature type="region of interest" description="Disordered" evidence="1">
    <location>
        <begin position="76"/>
        <end position="131"/>
    </location>
</feature>
<dbReference type="Proteomes" id="UP000031192">
    <property type="component" value="Unassembled WGS sequence"/>
</dbReference>
<dbReference type="EMBL" id="AZNH01000051">
    <property type="protein sequence ID" value="KID83872.1"/>
    <property type="molecule type" value="Genomic_DNA"/>
</dbReference>
<comment type="caution">
    <text evidence="2">The sequence shown here is derived from an EMBL/GenBank/DDBJ whole genome shotgun (WGS) entry which is preliminary data.</text>
</comment>
<name>A0A0B4GVY8_METGA</name>
<evidence type="ECO:0000313" key="2">
    <source>
        <dbReference type="EMBL" id="KID83872.1"/>
    </source>
</evidence>
<feature type="compositionally biased region" description="Basic and acidic residues" evidence="1">
    <location>
        <begin position="79"/>
        <end position="123"/>
    </location>
</feature>
<dbReference type="AlphaFoldDB" id="A0A0B4GVY8"/>
<dbReference type="PANTHER" id="PTHR42087:SF1">
    <property type="entry name" value="ILP IS AN APOPTOSIS INHIBITOR"/>
    <property type="match status" value="1"/>
</dbReference>
<sequence>MSCFFGEQWKSGVGHIVQAERQNFLLAAKSENWLCVKSYYGICMRSRTLNDNIFFNSPYINFINRGANMTNSGGFVKIPTDEEQKRMDEAARMSREKRDAAKKAREAREAAEAAGKKSQERRGAGGSSRAA</sequence>
<accession>A0A0B4GVY8</accession>
<proteinExistence type="predicted"/>
<keyword evidence="3" id="KW-1185">Reference proteome</keyword>
<gene>
    <name evidence="2" type="ORF">MGU_08844</name>
</gene>
<reference evidence="2 3" key="1">
    <citation type="journal article" date="2014" name="Proc. Natl. Acad. Sci. U.S.A.">
        <title>Trajectory and genomic determinants of fungal-pathogen speciation and host adaptation.</title>
        <authorList>
            <person name="Hu X."/>
            <person name="Xiao G."/>
            <person name="Zheng P."/>
            <person name="Shang Y."/>
            <person name="Su Y."/>
            <person name="Zhang X."/>
            <person name="Liu X."/>
            <person name="Zhan S."/>
            <person name="St Leger R.J."/>
            <person name="Wang C."/>
        </authorList>
    </citation>
    <scope>NUCLEOTIDE SEQUENCE [LARGE SCALE GENOMIC DNA]</scope>
    <source>
        <strain evidence="2 3">ARSEF 977</strain>
    </source>
</reference>
<evidence type="ECO:0000256" key="1">
    <source>
        <dbReference type="SAM" id="MobiDB-lite"/>
    </source>
</evidence>
<dbReference type="HOGENOM" id="CLU_1928101_0_0_1"/>
<dbReference type="PANTHER" id="PTHR42087">
    <property type="entry name" value="ILP IS AN APOPTOSIS INHIBITOR"/>
    <property type="match status" value="1"/>
</dbReference>
<protein>
    <submittedName>
        <fullName evidence="2">Uncharacterized protein</fullName>
    </submittedName>
</protein>
<organism evidence="2 3">
    <name type="scientific">Metarhizium guizhouense (strain ARSEF 977)</name>
    <dbReference type="NCBI Taxonomy" id="1276136"/>
    <lineage>
        <taxon>Eukaryota</taxon>
        <taxon>Fungi</taxon>
        <taxon>Dikarya</taxon>
        <taxon>Ascomycota</taxon>
        <taxon>Pezizomycotina</taxon>
        <taxon>Sordariomycetes</taxon>
        <taxon>Hypocreomycetidae</taxon>
        <taxon>Hypocreales</taxon>
        <taxon>Clavicipitaceae</taxon>
        <taxon>Metarhizium</taxon>
    </lineage>
</organism>